<proteinExistence type="inferred from homology"/>
<name>A0A524RNI7_9CHRO</name>
<evidence type="ECO:0000259" key="13">
    <source>
        <dbReference type="PROSITE" id="PS50972"/>
    </source>
</evidence>
<dbReference type="FunFam" id="3.20.20.20:FF:000006">
    <property type="entry name" value="Dihydropteroate synthase"/>
    <property type="match status" value="1"/>
</dbReference>
<dbReference type="CDD" id="cd00739">
    <property type="entry name" value="DHPS"/>
    <property type="match status" value="1"/>
</dbReference>
<dbReference type="PROSITE" id="PS00792">
    <property type="entry name" value="DHPS_1"/>
    <property type="match status" value="1"/>
</dbReference>
<evidence type="ECO:0000256" key="12">
    <source>
        <dbReference type="RuleBase" id="RU361205"/>
    </source>
</evidence>
<evidence type="ECO:0000256" key="7">
    <source>
        <dbReference type="ARBA" id="ARBA00022679"/>
    </source>
</evidence>
<dbReference type="EMBL" id="SRMO01000071">
    <property type="protein sequence ID" value="TGG91839.1"/>
    <property type="molecule type" value="Genomic_DNA"/>
</dbReference>
<dbReference type="GO" id="GO:0005829">
    <property type="term" value="C:cytosol"/>
    <property type="evidence" value="ECO:0007669"/>
    <property type="project" value="TreeGrafter"/>
</dbReference>
<dbReference type="InterPro" id="IPR011005">
    <property type="entry name" value="Dihydropteroate_synth-like_sf"/>
</dbReference>
<dbReference type="AlphaFoldDB" id="A0A524RNI7"/>
<dbReference type="Pfam" id="PF00809">
    <property type="entry name" value="Pterin_bind"/>
    <property type="match status" value="1"/>
</dbReference>
<dbReference type="GO" id="GO:0046654">
    <property type="term" value="P:tetrahydrofolate biosynthetic process"/>
    <property type="evidence" value="ECO:0007669"/>
    <property type="project" value="UniProtKB-UniPathway"/>
</dbReference>
<reference evidence="14 15" key="1">
    <citation type="journal article" date="2019" name="mSystems">
        <title>Life at home and on the roam: Genomic adaptions reflect the dual lifestyle of an intracellular, facultative symbiont.</title>
        <authorList>
            <person name="Burgsdorf I."/>
        </authorList>
    </citation>
    <scope>NUCLEOTIDE SEQUENCE [LARGE SCALE GENOMIC DNA]</scope>
    <source>
        <strain evidence="14">277cV</strain>
    </source>
</reference>
<comment type="catalytic activity">
    <reaction evidence="1">
        <text>(7,8-dihydropterin-6-yl)methyl diphosphate + 4-aminobenzoate = 7,8-dihydropteroate + diphosphate</text>
        <dbReference type="Rhea" id="RHEA:19949"/>
        <dbReference type="ChEBI" id="CHEBI:17836"/>
        <dbReference type="ChEBI" id="CHEBI:17839"/>
        <dbReference type="ChEBI" id="CHEBI:33019"/>
        <dbReference type="ChEBI" id="CHEBI:72950"/>
        <dbReference type="EC" id="2.5.1.15"/>
    </reaction>
</comment>
<dbReference type="PANTHER" id="PTHR20941:SF1">
    <property type="entry name" value="FOLIC ACID SYNTHESIS PROTEIN FOL1"/>
    <property type="match status" value="1"/>
</dbReference>
<sequence length="289" mass="30809">MGSHCLDGRRTLVMGVLNVTPDSFSDGGRFHSLDAALKATGRYLAEGADLIDIGGQSTRPGAVEVSVEEELARVVPLIRALRGRFGPAPVLSLDTFRADVAQAGLEAGVDWINDVSGGSREPRILAVAAAADCPLVLMHLRGNSRTMNDLAHYGDVVAEVEQVLQERSVRALGAGVRRERILWDPGLGFAKTTAHNLSLLQALPRLRAHGYPLLVGPSRKRFIGELLAEPRPRARIWGTAATVCRCIAAGVDVVRVHDVGPMVQVARMADALWRPGAAPPGRANGAPRP</sequence>
<dbReference type="PANTHER" id="PTHR20941">
    <property type="entry name" value="FOLATE SYNTHESIS PROTEINS"/>
    <property type="match status" value="1"/>
</dbReference>
<comment type="cofactor">
    <cofactor evidence="2 12">
        <name>Mg(2+)</name>
        <dbReference type="ChEBI" id="CHEBI:18420"/>
    </cofactor>
</comment>
<feature type="domain" description="Pterin-binding" evidence="13">
    <location>
        <begin position="11"/>
        <end position="267"/>
    </location>
</feature>
<evidence type="ECO:0000256" key="4">
    <source>
        <dbReference type="ARBA" id="ARBA00009503"/>
    </source>
</evidence>
<gene>
    <name evidence="14" type="primary">folP</name>
    <name evidence="14" type="ORF">ERJ67_07490</name>
</gene>
<evidence type="ECO:0000313" key="15">
    <source>
        <dbReference type="Proteomes" id="UP000317990"/>
    </source>
</evidence>
<keyword evidence="8 12" id="KW-0479">Metal-binding</keyword>
<accession>A0A524RNI7</accession>
<dbReference type="EC" id="2.5.1.15" evidence="5 12"/>
<dbReference type="PROSITE" id="PS50972">
    <property type="entry name" value="PTERIN_BINDING"/>
    <property type="match status" value="1"/>
</dbReference>
<evidence type="ECO:0000256" key="2">
    <source>
        <dbReference type="ARBA" id="ARBA00001946"/>
    </source>
</evidence>
<keyword evidence="9 12" id="KW-0460">Magnesium</keyword>
<evidence type="ECO:0000256" key="11">
    <source>
        <dbReference type="ARBA" id="ARBA00030193"/>
    </source>
</evidence>
<dbReference type="GO" id="GO:0046872">
    <property type="term" value="F:metal ion binding"/>
    <property type="evidence" value="ECO:0007669"/>
    <property type="project" value="UniProtKB-KW"/>
</dbReference>
<evidence type="ECO:0000256" key="5">
    <source>
        <dbReference type="ARBA" id="ARBA00012458"/>
    </source>
</evidence>
<evidence type="ECO:0000256" key="9">
    <source>
        <dbReference type="ARBA" id="ARBA00022842"/>
    </source>
</evidence>
<comment type="caution">
    <text evidence="14">The sequence shown here is derived from an EMBL/GenBank/DDBJ whole genome shotgun (WGS) entry which is preliminary data.</text>
</comment>
<keyword evidence="7 12" id="KW-0808">Transferase</keyword>
<dbReference type="InterPro" id="IPR045031">
    <property type="entry name" value="DHP_synth-like"/>
</dbReference>
<dbReference type="SUPFAM" id="SSF51717">
    <property type="entry name" value="Dihydropteroate synthetase-like"/>
    <property type="match status" value="1"/>
</dbReference>
<evidence type="ECO:0000256" key="6">
    <source>
        <dbReference type="ARBA" id="ARBA00016919"/>
    </source>
</evidence>
<dbReference type="GO" id="GO:0046656">
    <property type="term" value="P:folic acid biosynthetic process"/>
    <property type="evidence" value="ECO:0007669"/>
    <property type="project" value="UniProtKB-KW"/>
</dbReference>
<comment type="similarity">
    <text evidence="4 12">Belongs to the DHPS family.</text>
</comment>
<evidence type="ECO:0000313" key="14">
    <source>
        <dbReference type="EMBL" id="TGG91839.1"/>
    </source>
</evidence>
<evidence type="ECO:0000256" key="3">
    <source>
        <dbReference type="ARBA" id="ARBA00004763"/>
    </source>
</evidence>
<dbReference type="Gene3D" id="3.20.20.20">
    <property type="entry name" value="Dihydropteroate synthase-like"/>
    <property type="match status" value="1"/>
</dbReference>
<dbReference type="PROSITE" id="PS00793">
    <property type="entry name" value="DHPS_2"/>
    <property type="match status" value="1"/>
</dbReference>
<dbReference type="GO" id="GO:0004156">
    <property type="term" value="F:dihydropteroate synthase activity"/>
    <property type="evidence" value="ECO:0007669"/>
    <property type="project" value="UniProtKB-EC"/>
</dbReference>
<dbReference type="InterPro" id="IPR000489">
    <property type="entry name" value="Pterin-binding_dom"/>
</dbReference>
<evidence type="ECO:0000256" key="1">
    <source>
        <dbReference type="ARBA" id="ARBA00000012"/>
    </source>
</evidence>
<evidence type="ECO:0000256" key="10">
    <source>
        <dbReference type="ARBA" id="ARBA00022909"/>
    </source>
</evidence>
<keyword evidence="10 12" id="KW-0289">Folate biosynthesis</keyword>
<evidence type="ECO:0000256" key="8">
    <source>
        <dbReference type="ARBA" id="ARBA00022723"/>
    </source>
</evidence>
<dbReference type="InterPro" id="IPR006390">
    <property type="entry name" value="DHP_synth_dom"/>
</dbReference>
<comment type="function">
    <text evidence="12">Catalyzes the condensation of para-aminobenzoate (pABA) with 6-hydroxymethyl-7,8-dihydropterin diphosphate (DHPt-PP) to form 7,8-dihydropteroate (H2Pte), the immediate precursor of folate derivatives.</text>
</comment>
<organism evidence="14 15">
    <name type="scientific">Aphanocapsa feldmannii 277cV</name>
    <dbReference type="NCBI Taxonomy" id="2507553"/>
    <lineage>
        <taxon>Bacteria</taxon>
        <taxon>Bacillati</taxon>
        <taxon>Cyanobacteriota</taxon>
        <taxon>Cyanophyceae</taxon>
        <taxon>Oscillatoriophycideae</taxon>
        <taxon>Chroococcales</taxon>
        <taxon>Microcystaceae</taxon>
        <taxon>Aphanocapsa</taxon>
    </lineage>
</organism>
<comment type="pathway">
    <text evidence="3 12">Cofactor biosynthesis; tetrahydrofolate biosynthesis; 7,8-dihydrofolate from 2-amino-4-hydroxy-6-hydroxymethyl-7,8-dihydropteridine diphosphate and 4-aminobenzoate: step 1/2.</text>
</comment>
<protein>
    <recommendedName>
        <fullName evidence="6 12">Dihydropteroate synthase</fullName>
        <shortName evidence="12">DHPS</shortName>
        <ecNumber evidence="5 12">2.5.1.15</ecNumber>
    </recommendedName>
    <alternativeName>
        <fullName evidence="11 12">Dihydropteroate pyrophosphorylase</fullName>
    </alternativeName>
</protein>
<dbReference type="NCBIfam" id="TIGR01496">
    <property type="entry name" value="DHPS"/>
    <property type="match status" value="1"/>
</dbReference>
<dbReference type="UniPathway" id="UPA00077">
    <property type="reaction ID" value="UER00156"/>
</dbReference>
<dbReference type="Proteomes" id="UP000317990">
    <property type="component" value="Unassembled WGS sequence"/>
</dbReference>